<comment type="caution">
    <text evidence="1">The sequence shown here is derived from an EMBL/GenBank/DDBJ whole genome shotgun (WGS) entry which is preliminary data.</text>
</comment>
<accession>A0A8S9WXL5</accession>
<name>A0A8S9WXL5_APOLU</name>
<dbReference type="OrthoDB" id="6070751at2759"/>
<dbReference type="AlphaFoldDB" id="A0A8S9WXL5"/>
<protein>
    <submittedName>
        <fullName evidence="1">Uncharacterized protein</fullName>
    </submittedName>
</protein>
<dbReference type="EMBL" id="WIXP02000013">
    <property type="protein sequence ID" value="KAF6200831.1"/>
    <property type="molecule type" value="Genomic_DNA"/>
</dbReference>
<proteinExistence type="predicted"/>
<evidence type="ECO:0000313" key="1">
    <source>
        <dbReference type="EMBL" id="KAF6200831.1"/>
    </source>
</evidence>
<feature type="non-terminal residue" evidence="1">
    <location>
        <position position="58"/>
    </location>
</feature>
<keyword evidence="2" id="KW-1185">Reference proteome</keyword>
<evidence type="ECO:0000313" key="2">
    <source>
        <dbReference type="Proteomes" id="UP000466442"/>
    </source>
</evidence>
<organism evidence="1 2">
    <name type="scientific">Apolygus lucorum</name>
    <name type="common">Small green plant bug</name>
    <name type="synonym">Lygocoris lucorum</name>
    <dbReference type="NCBI Taxonomy" id="248454"/>
    <lineage>
        <taxon>Eukaryota</taxon>
        <taxon>Metazoa</taxon>
        <taxon>Ecdysozoa</taxon>
        <taxon>Arthropoda</taxon>
        <taxon>Hexapoda</taxon>
        <taxon>Insecta</taxon>
        <taxon>Pterygota</taxon>
        <taxon>Neoptera</taxon>
        <taxon>Paraneoptera</taxon>
        <taxon>Hemiptera</taxon>
        <taxon>Heteroptera</taxon>
        <taxon>Panheteroptera</taxon>
        <taxon>Cimicomorpha</taxon>
        <taxon>Miridae</taxon>
        <taxon>Mirini</taxon>
        <taxon>Apolygus</taxon>
    </lineage>
</organism>
<sequence length="58" mass="6369">MVGDDVDIDEIVEDERFSEPQWSSSGHPVLARRLSDLSVKVGARARFLVEVSSPTPVS</sequence>
<reference evidence="1" key="1">
    <citation type="journal article" date="2021" name="Mol. Ecol. Resour.">
        <title>Apolygus lucorum genome provides insights into omnivorousness and mesophyll feeding.</title>
        <authorList>
            <person name="Liu Y."/>
            <person name="Liu H."/>
            <person name="Wang H."/>
            <person name="Huang T."/>
            <person name="Liu B."/>
            <person name="Yang B."/>
            <person name="Yin L."/>
            <person name="Li B."/>
            <person name="Zhang Y."/>
            <person name="Zhang S."/>
            <person name="Jiang F."/>
            <person name="Zhang X."/>
            <person name="Ren Y."/>
            <person name="Wang B."/>
            <person name="Wang S."/>
            <person name="Lu Y."/>
            <person name="Wu K."/>
            <person name="Fan W."/>
            <person name="Wang G."/>
        </authorList>
    </citation>
    <scope>NUCLEOTIDE SEQUENCE</scope>
    <source>
        <strain evidence="1">12Hb</strain>
    </source>
</reference>
<gene>
    <name evidence="1" type="ORF">GE061_005278</name>
</gene>
<dbReference type="Proteomes" id="UP000466442">
    <property type="component" value="Unassembled WGS sequence"/>
</dbReference>